<dbReference type="PANTHER" id="PTHR11339:SF373">
    <property type="entry name" value="VWFD DOMAIN-CONTAINING PROTEIN"/>
    <property type="match status" value="1"/>
</dbReference>
<feature type="signal peptide" evidence="3">
    <location>
        <begin position="1"/>
        <end position="19"/>
    </location>
</feature>
<name>A0A0U2UDE2_SACKO</name>
<dbReference type="InterPro" id="IPR001846">
    <property type="entry name" value="VWF_type-D"/>
</dbReference>
<evidence type="ECO:0000256" key="1">
    <source>
        <dbReference type="ARBA" id="ARBA00023157"/>
    </source>
</evidence>
<evidence type="ECO:0000313" key="5">
    <source>
        <dbReference type="EMBL" id="ALR88608.1"/>
    </source>
</evidence>
<dbReference type="SMART" id="SM00216">
    <property type="entry name" value="VWD"/>
    <property type="match status" value="1"/>
</dbReference>
<dbReference type="GO" id="GO:0031012">
    <property type="term" value="C:extracellular matrix"/>
    <property type="evidence" value="ECO:0007669"/>
    <property type="project" value="TreeGrafter"/>
</dbReference>
<proteinExistence type="evidence at transcript level"/>
<keyword evidence="2" id="KW-0325">Glycoprotein</keyword>
<dbReference type="EMBL" id="KT876110">
    <property type="protein sequence ID" value="ALR88608.1"/>
    <property type="molecule type" value="mRNA"/>
</dbReference>
<sequence length="220" mass="24482">MQHLSVIFVVVSILYLVEGAKRTVPPPTGWKTCIAKGDPHYTTFDGYEFEFSGHCSYVLTSDCTSHRTNKRFVVKATNMVLGKTARVIQVNVEVAGYNIELCEGKTMKVDGVLIENPYFPYDVNQGHEVIIHLEGEYLILMADGIHVHWDGAWHVEVDIDPEPIHKGIETLCGMCGNANGINAYYDDLVTYAGLTIKDDSPIEIARFADSWVVPKSCVSI</sequence>
<evidence type="ECO:0000256" key="3">
    <source>
        <dbReference type="SAM" id="SignalP"/>
    </source>
</evidence>
<dbReference type="GO" id="GO:0005615">
    <property type="term" value="C:extracellular space"/>
    <property type="evidence" value="ECO:0007669"/>
    <property type="project" value="TreeGrafter"/>
</dbReference>
<dbReference type="PANTHER" id="PTHR11339">
    <property type="entry name" value="EXTRACELLULAR MATRIX GLYCOPROTEIN RELATED"/>
    <property type="match status" value="1"/>
</dbReference>
<protein>
    <submittedName>
        <fullName evidence="5">von Willebrand type d domain protein-m1</fullName>
    </submittedName>
</protein>
<dbReference type="Pfam" id="PF00094">
    <property type="entry name" value="VWD"/>
    <property type="match status" value="1"/>
</dbReference>
<feature type="chain" id="PRO_5006832580" evidence="3">
    <location>
        <begin position="20"/>
        <end position="220"/>
    </location>
</feature>
<dbReference type="AlphaFoldDB" id="A0A0U2UDE2"/>
<keyword evidence="1" id="KW-1015">Disulfide bond</keyword>
<evidence type="ECO:0000259" key="4">
    <source>
        <dbReference type="PROSITE" id="PS51233"/>
    </source>
</evidence>
<feature type="domain" description="VWFD" evidence="4">
    <location>
        <begin position="31"/>
        <end position="218"/>
    </location>
</feature>
<dbReference type="PROSITE" id="PS51233">
    <property type="entry name" value="VWFD"/>
    <property type="match status" value="1"/>
</dbReference>
<accession>A0A0U2UDE2</accession>
<organism evidence="5">
    <name type="scientific">Saccoglossus kowalevskii</name>
    <name type="common">Acorn worm</name>
    <dbReference type="NCBI Taxonomy" id="10224"/>
    <lineage>
        <taxon>Eukaryota</taxon>
        <taxon>Metazoa</taxon>
        <taxon>Hemichordata</taxon>
        <taxon>Enteropneusta</taxon>
        <taxon>Harrimaniidae</taxon>
        <taxon>Saccoglossus</taxon>
    </lineage>
</organism>
<reference evidence="5" key="1">
    <citation type="journal article" date="2015" name="Nature">
        <title>Hemichordate genomes and deuterostome origins.</title>
        <authorList>
            <person name="Simakov O."/>
            <person name="Kawashima T."/>
            <person name="Marletaz F."/>
            <person name="Jenkins J."/>
            <person name="Koyanagi R."/>
            <person name="Mitros T."/>
            <person name="Hisata K."/>
            <person name="Bredeson J."/>
            <person name="Shoguchi E."/>
            <person name="Gyoja F."/>
            <person name="Yue J.X."/>
            <person name="Chen Y.C."/>
            <person name="Freeman R.M.Jr."/>
            <person name="Sasaki A."/>
            <person name="Hikosaka-Katayama T."/>
            <person name="Sato A."/>
            <person name="Fujie M."/>
            <person name="Baughman K.W."/>
            <person name="Levine J."/>
            <person name="Gonzalez P."/>
            <person name="Cameron C."/>
            <person name="Fritzenwanker J.H."/>
            <person name="Pani A.M."/>
            <person name="Goto H."/>
            <person name="Kanda M."/>
            <person name="Arakaki N."/>
            <person name="Yamasaki S."/>
            <person name="Qu J."/>
            <person name="Cree A."/>
            <person name="Ding Y."/>
            <person name="Dinh H.H."/>
            <person name="Dugan S."/>
            <person name="Holder M."/>
            <person name="Jhangiani S.N."/>
            <person name="Kovar C.L."/>
            <person name="Lee S.L."/>
            <person name="Lewis L.R."/>
            <person name="Morton D."/>
            <person name="Nazareth L.V."/>
            <person name="Okwuonu G."/>
            <person name="Santibanez J."/>
            <person name="Chen R."/>
            <person name="Richards S."/>
            <person name="Muzny D.M."/>
            <person name="Gillis A."/>
            <person name="Peshkin L."/>
            <person name="Wu M."/>
            <person name="Humphreys T."/>
            <person name="Su Y.H."/>
            <person name="Putnam N.H."/>
            <person name="Schmutz J."/>
            <person name="Fujiyama A."/>
            <person name="Yu J.K."/>
            <person name="Tagawa K."/>
            <person name="Worley K.C."/>
            <person name="Gibbs R.A."/>
            <person name="Kirschner M.W."/>
            <person name="Lowe C.J."/>
            <person name="Satoh N."/>
            <person name="Rokhsar D.S."/>
            <person name="Gerhart J."/>
        </authorList>
    </citation>
    <scope>NUCLEOTIDE SEQUENCE</scope>
</reference>
<dbReference type="OrthoDB" id="160294at2759"/>
<keyword evidence="3" id="KW-0732">Signal</keyword>
<dbReference type="InterPro" id="IPR050780">
    <property type="entry name" value="Mucin_vWF_Thrombospondin_sf"/>
</dbReference>
<evidence type="ECO:0000256" key="2">
    <source>
        <dbReference type="ARBA" id="ARBA00023180"/>
    </source>
</evidence>